<name>A0A6J1SBC6_FRAOC</name>
<evidence type="ECO:0000256" key="3">
    <source>
        <dbReference type="ARBA" id="ARBA00022670"/>
    </source>
</evidence>
<feature type="chain" id="PRO_5039069791" evidence="7">
    <location>
        <begin position="25"/>
        <end position="284"/>
    </location>
</feature>
<keyword evidence="4" id="KW-0378">Hydrolase</keyword>
<proteinExistence type="inferred from homology"/>
<dbReference type="PROSITE" id="PS50240">
    <property type="entry name" value="TRYPSIN_DOM"/>
    <property type="match status" value="1"/>
</dbReference>
<dbReference type="GeneID" id="113206464"/>
<organism evidence="9 10">
    <name type="scientific">Frankliniella occidentalis</name>
    <name type="common">Western flower thrips</name>
    <name type="synonym">Euthrips occidentalis</name>
    <dbReference type="NCBI Taxonomy" id="133901"/>
    <lineage>
        <taxon>Eukaryota</taxon>
        <taxon>Metazoa</taxon>
        <taxon>Ecdysozoa</taxon>
        <taxon>Arthropoda</taxon>
        <taxon>Hexapoda</taxon>
        <taxon>Insecta</taxon>
        <taxon>Pterygota</taxon>
        <taxon>Neoptera</taxon>
        <taxon>Paraneoptera</taxon>
        <taxon>Thysanoptera</taxon>
        <taxon>Terebrantia</taxon>
        <taxon>Thripoidea</taxon>
        <taxon>Thripidae</taxon>
        <taxon>Frankliniella</taxon>
    </lineage>
</organism>
<keyword evidence="5" id="KW-0720">Serine protease</keyword>
<dbReference type="PROSITE" id="PS00134">
    <property type="entry name" value="TRYPSIN_HIS"/>
    <property type="match status" value="1"/>
</dbReference>
<dbReference type="SMART" id="SM00020">
    <property type="entry name" value="Tryp_SPc"/>
    <property type="match status" value="1"/>
</dbReference>
<feature type="signal peptide" evidence="7">
    <location>
        <begin position="1"/>
        <end position="24"/>
    </location>
</feature>
<evidence type="ECO:0000256" key="2">
    <source>
        <dbReference type="ARBA" id="ARBA00007664"/>
    </source>
</evidence>
<keyword evidence="6" id="KW-1015">Disulfide bond</keyword>
<dbReference type="FunFam" id="2.40.10.10:FF:000036">
    <property type="entry name" value="Trypsin beta"/>
    <property type="match status" value="1"/>
</dbReference>
<dbReference type="SUPFAM" id="SSF50494">
    <property type="entry name" value="Trypsin-like serine proteases"/>
    <property type="match status" value="1"/>
</dbReference>
<dbReference type="InterPro" id="IPR009003">
    <property type="entry name" value="Peptidase_S1_PA"/>
</dbReference>
<dbReference type="PANTHER" id="PTHR24276:SF98">
    <property type="entry name" value="FI18310P1-RELATED"/>
    <property type="match status" value="1"/>
</dbReference>
<dbReference type="KEGG" id="foc:113206464"/>
<dbReference type="GO" id="GO:0006508">
    <property type="term" value="P:proteolysis"/>
    <property type="evidence" value="ECO:0007669"/>
    <property type="project" value="UniProtKB-KW"/>
</dbReference>
<dbReference type="CDD" id="cd00190">
    <property type="entry name" value="Tryp_SPc"/>
    <property type="match status" value="1"/>
</dbReference>
<dbReference type="InterPro" id="IPR001254">
    <property type="entry name" value="Trypsin_dom"/>
</dbReference>
<dbReference type="Gene3D" id="2.40.10.10">
    <property type="entry name" value="Trypsin-like serine proteases"/>
    <property type="match status" value="2"/>
</dbReference>
<evidence type="ECO:0000256" key="1">
    <source>
        <dbReference type="ARBA" id="ARBA00004239"/>
    </source>
</evidence>
<dbReference type="Pfam" id="PF00089">
    <property type="entry name" value="Trypsin"/>
    <property type="match status" value="1"/>
</dbReference>
<dbReference type="PANTHER" id="PTHR24276">
    <property type="entry name" value="POLYSERASE-RELATED"/>
    <property type="match status" value="1"/>
</dbReference>
<dbReference type="GO" id="GO:0004252">
    <property type="term" value="F:serine-type endopeptidase activity"/>
    <property type="evidence" value="ECO:0007669"/>
    <property type="project" value="InterPro"/>
</dbReference>
<reference evidence="10" key="1">
    <citation type="submission" date="2025-08" db="UniProtKB">
        <authorList>
            <consortium name="RefSeq"/>
        </authorList>
    </citation>
    <scope>IDENTIFICATION</scope>
    <source>
        <tissue evidence="10">Whole organism</tissue>
    </source>
</reference>
<dbReference type="RefSeq" id="XP_026278347.2">
    <property type="nucleotide sequence ID" value="XM_026422562.2"/>
</dbReference>
<keyword evidence="7" id="KW-0732">Signal</keyword>
<dbReference type="GO" id="GO:0005576">
    <property type="term" value="C:extracellular region"/>
    <property type="evidence" value="ECO:0007669"/>
    <property type="project" value="UniProtKB-SubCell"/>
</dbReference>
<evidence type="ECO:0000256" key="4">
    <source>
        <dbReference type="ARBA" id="ARBA00022801"/>
    </source>
</evidence>
<evidence type="ECO:0000313" key="9">
    <source>
        <dbReference type="Proteomes" id="UP000504606"/>
    </source>
</evidence>
<accession>A0A6J1SBC6</accession>
<dbReference type="InterPro" id="IPR018114">
    <property type="entry name" value="TRYPSIN_HIS"/>
</dbReference>
<keyword evidence="9" id="KW-1185">Reference proteome</keyword>
<feature type="domain" description="Peptidase S1" evidence="8">
    <location>
        <begin position="50"/>
        <end position="283"/>
    </location>
</feature>
<dbReference type="AlphaFoldDB" id="A0A6J1SBC6"/>
<dbReference type="InterPro" id="IPR043504">
    <property type="entry name" value="Peptidase_S1_PA_chymotrypsin"/>
</dbReference>
<sequence length="284" mass="30104">MSTKFHPRALVLAVMAAVLSEGWAGQTATVNIGELAKSRSNPSWLNTKKIIGGQLSTIEAHPYMVSIGILQGDSYEQQCGATILDASHVLTAAHCVLNKTLSLYKLRAGSTSRKLGGQERTLSKISVPAKFNPDTYDYDMAVLKLSQPLVLDGKTTKAVALAKVKTTVKAGTPLVLVGWGFEDSANTESAINLEDVEVTSIDNSECASDYASTNEVTERMFCGMAEGKDSCQGDSGGPSINKATGQQVGIISWALGCAQMGYPGVYTDVASAEIRAFIDSELKV</sequence>
<evidence type="ECO:0000256" key="6">
    <source>
        <dbReference type="ARBA" id="ARBA00023157"/>
    </source>
</evidence>
<dbReference type="OrthoDB" id="10002959at2759"/>
<keyword evidence="3" id="KW-0645">Protease</keyword>
<dbReference type="InterPro" id="IPR001314">
    <property type="entry name" value="Peptidase_S1A"/>
</dbReference>
<evidence type="ECO:0000256" key="5">
    <source>
        <dbReference type="ARBA" id="ARBA00022825"/>
    </source>
</evidence>
<evidence type="ECO:0000313" key="10">
    <source>
        <dbReference type="RefSeq" id="XP_026278347.2"/>
    </source>
</evidence>
<dbReference type="InterPro" id="IPR050430">
    <property type="entry name" value="Peptidase_S1"/>
</dbReference>
<comment type="subcellular location">
    <subcellularLocation>
        <location evidence="1">Secreted</location>
        <location evidence="1">Extracellular space</location>
    </subcellularLocation>
</comment>
<protein>
    <submittedName>
        <fullName evidence="10">Mite allergen Der p 3-like</fullName>
    </submittedName>
</protein>
<gene>
    <name evidence="10" type="primary">LOC113206464</name>
</gene>
<comment type="similarity">
    <text evidence="2">Belongs to the peptidase S1 family.</text>
</comment>
<evidence type="ECO:0000256" key="7">
    <source>
        <dbReference type="SAM" id="SignalP"/>
    </source>
</evidence>
<dbReference type="PRINTS" id="PR00722">
    <property type="entry name" value="CHYMOTRYPSIN"/>
</dbReference>
<dbReference type="Proteomes" id="UP000504606">
    <property type="component" value="Unplaced"/>
</dbReference>
<evidence type="ECO:0000259" key="8">
    <source>
        <dbReference type="PROSITE" id="PS50240"/>
    </source>
</evidence>